<feature type="domain" description="Peptidase M10 metallopeptidase" evidence="8">
    <location>
        <begin position="175"/>
        <end position="247"/>
    </location>
</feature>
<feature type="chain" id="PRO_5014992264" evidence="7">
    <location>
        <begin position="27"/>
        <end position="366"/>
    </location>
</feature>
<evidence type="ECO:0000256" key="2">
    <source>
        <dbReference type="ARBA" id="ARBA00022723"/>
    </source>
</evidence>
<feature type="compositionally biased region" description="Low complexity" evidence="6">
    <location>
        <begin position="321"/>
        <end position="332"/>
    </location>
</feature>
<keyword evidence="4" id="KW-0862">Zinc</keyword>
<evidence type="ECO:0000259" key="8">
    <source>
        <dbReference type="Pfam" id="PF00413"/>
    </source>
</evidence>
<evidence type="ECO:0000313" key="10">
    <source>
        <dbReference type="Proteomes" id="UP000238348"/>
    </source>
</evidence>
<accession>A0A2L0EQT8</accession>
<sequence>MSINVGRSLCAALALAILAGAPQASAYCRSTTCKDGGPCLQGDEPVDGCKPLRWPGDCIGFAVQEDASDEVTYKQISDALDIAFRTWTEAPCGAGTPGIRVQNLGPAACGKVEMNVRDKKTRIVDGLVPGNVNVIAFRDMGWLALGGRHEANQLALTTVHLDPKTGEIWGVDMEINTDLHDFSTEETVPAPKKDLLAVVTHEVGHFLGLDHTQVSAEATMYATYDWNDPMAFRTLHADDIEGICQIYPPRDLSTSACNPLPRYGFAPDCAEDQMVRCGAAPLPGAGPGWGGGPGWGAPLAAAAALGAAAARRAGRRSVRWPPAGAAPQADRAASLHAPWNPNGTAWPRKALASGPSDGDRASRIAT</sequence>
<organism evidence="9 10">
    <name type="scientific">Sorangium cellulosum</name>
    <name type="common">Polyangium cellulosum</name>
    <dbReference type="NCBI Taxonomy" id="56"/>
    <lineage>
        <taxon>Bacteria</taxon>
        <taxon>Pseudomonadati</taxon>
        <taxon>Myxococcota</taxon>
        <taxon>Polyangia</taxon>
        <taxon>Polyangiales</taxon>
        <taxon>Polyangiaceae</taxon>
        <taxon>Sorangium</taxon>
    </lineage>
</organism>
<feature type="compositionally biased region" description="Basic and acidic residues" evidence="6">
    <location>
        <begin position="357"/>
        <end position="366"/>
    </location>
</feature>
<protein>
    <submittedName>
        <fullName evidence="9">Exported protease</fullName>
    </submittedName>
</protein>
<keyword evidence="2" id="KW-0479">Metal-binding</keyword>
<evidence type="ECO:0000256" key="1">
    <source>
        <dbReference type="ARBA" id="ARBA00022670"/>
    </source>
</evidence>
<dbReference type="Proteomes" id="UP000238348">
    <property type="component" value="Chromosome"/>
</dbReference>
<gene>
    <name evidence="9" type="ORF">SOCE26_030780</name>
</gene>
<proteinExistence type="predicted"/>
<dbReference type="GO" id="GO:0030574">
    <property type="term" value="P:collagen catabolic process"/>
    <property type="evidence" value="ECO:0007669"/>
    <property type="project" value="TreeGrafter"/>
</dbReference>
<dbReference type="Pfam" id="PF00413">
    <property type="entry name" value="Peptidase_M10"/>
    <property type="match status" value="1"/>
</dbReference>
<dbReference type="PANTHER" id="PTHR10201">
    <property type="entry name" value="MATRIX METALLOPROTEINASE"/>
    <property type="match status" value="1"/>
</dbReference>
<dbReference type="InterPro" id="IPR001818">
    <property type="entry name" value="Pept_M10_metallopeptidase"/>
</dbReference>
<dbReference type="OrthoDB" id="5516015at2"/>
<keyword evidence="5" id="KW-0482">Metalloprotease</keyword>
<dbReference type="Gene3D" id="3.40.390.10">
    <property type="entry name" value="Collagenase (Catalytic Domain)"/>
    <property type="match status" value="1"/>
</dbReference>
<keyword evidence="3" id="KW-0378">Hydrolase</keyword>
<dbReference type="GO" id="GO:0008270">
    <property type="term" value="F:zinc ion binding"/>
    <property type="evidence" value="ECO:0007669"/>
    <property type="project" value="InterPro"/>
</dbReference>
<evidence type="ECO:0000256" key="5">
    <source>
        <dbReference type="ARBA" id="ARBA00023049"/>
    </source>
</evidence>
<dbReference type="GO" id="GO:0031012">
    <property type="term" value="C:extracellular matrix"/>
    <property type="evidence" value="ECO:0007669"/>
    <property type="project" value="InterPro"/>
</dbReference>
<dbReference type="GO" id="GO:0030198">
    <property type="term" value="P:extracellular matrix organization"/>
    <property type="evidence" value="ECO:0007669"/>
    <property type="project" value="TreeGrafter"/>
</dbReference>
<feature type="signal peptide" evidence="7">
    <location>
        <begin position="1"/>
        <end position="26"/>
    </location>
</feature>
<dbReference type="GO" id="GO:0004222">
    <property type="term" value="F:metalloendopeptidase activity"/>
    <property type="evidence" value="ECO:0007669"/>
    <property type="project" value="InterPro"/>
</dbReference>
<dbReference type="EMBL" id="CP012673">
    <property type="protein sequence ID" value="AUX41656.1"/>
    <property type="molecule type" value="Genomic_DNA"/>
</dbReference>
<reference evidence="9 10" key="1">
    <citation type="submission" date="2015-09" db="EMBL/GenBank/DDBJ databases">
        <title>Sorangium comparison.</title>
        <authorList>
            <person name="Zaburannyi N."/>
            <person name="Bunk B."/>
            <person name="Overmann J."/>
            <person name="Mueller R."/>
        </authorList>
    </citation>
    <scope>NUCLEOTIDE SEQUENCE [LARGE SCALE GENOMIC DNA]</scope>
    <source>
        <strain evidence="9 10">So ce26</strain>
    </source>
</reference>
<evidence type="ECO:0000256" key="3">
    <source>
        <dbReference type="ARBA" id="ARBA00022801"/>
    </source>
</evidence>
<evidence type="ECO:0000313" key="9">
    <source>
        <dbReference type="EMBL" id="AUX41656.1"/>
    </source>
</evidence>
<dbReference type="RefSeq" id="WP_104980151.1">
    <property type="nucleotide sequence ID" value="NZ_CP012673.1"/>
</dbReference>
<dbReference type="InterPro" id="IPR024079">
    <property type="entry name" value="MetalloPept_cat_dom_sf"/>
</dbReference>
<keyword evidence="1 9" id="KW-0645">Protease</keyword>
<feature type="region of interest" description="Disordered" evidence="6">
    <location>
        <begin position="318"/>
        <end position="366"/>
    </location>
</feature>
<evidence type="ECO:0000256" key="7">
    <source>
        <dbReference type="SAM" id="SignalP"/>
    </source>
</evidence>
<evidence type="ECO:0000256" key="4">
    <source>
        <dbReference type="ARBA" id="ARBA00022833"/>
    </source>
</evidence>
<dbReference type="AlphaFoldDB" id="A0A2L0EQT8"/>
<dbReference type="PANTHER" id="PTHR10201:SF323">
    <property type="entry name" value="MATRIX METALLOPROTEINASE-21"/>
    <property type="match status" value="1"/>
</dbReference>
<dbReference type="SUPFAM" id="SSF55486">
    <property type="entry name" value="Metalloproteases ('zincins'), catalytic domain"/>
    <property type="match status" value="1"/>
</dbReference>
<dbReference type="GO" id="GO:0006508">
    <property type="term" value="P:proteolysis"/>
    <property type="evidence" value="ECO:0007669"/>
    <property type="project" value="UniProtKB-KW"/>
</dbReference>
<name>A0A2L0EQT8_SORCE</name>
<keyword evidence="7" id="KW-0732">Signal</keyword>
<evidence type="ECO:0000256" key="6">
    <source>
        <dbReference type="SAM" id="MobiDB-lite"/>
    </source>
</evidence>